<proteinExistence type="predicted"/>
<evidence type="ECO:0008006" key="3">
    <source>
        <dbReference type="Google" id="ProtNLM"/>
    </source>
</evidence>
<organism evidence="2">
    <name type="scientific">Fagus sylvatica</name>
    <name type="common">Beechnut</name>
    <dbReference type="NCBI Taxonomy" id="28930"/>
    <lineage>
        <taxon>Eukaryota</taxon>
        <taxon>Viridiplantae</taxon>
        <taxon>Streptophyta</taxon>
        <taxon>Embryophyta</taxon>
        <taxon>Tracheophyta</taxon>
        <taxon>Spermatophyta</taxon>
        <taxon>Magnoliopsida</taxon>
        <taxon>eudicotyledons</taxon>
        <taxon>Gunneridae</taxon>
        <taxon>Pentapetalae</taxon>
        <taxon>rosids</taxon>
        <taxon>fabids</taxon>
        <taxon>Fagales</taxon>
        <taxon>Fagaceae</taxon>
        <taxon>Fagus</taxon>
    </lineage>
</organism>
<sequence length="459" mass="51061">MPIDINHLNSIIHLEWRHHLNFLYHYLNFPYHCLVLVLPGVLPLPQLSPALPSRHRQKSGCLRCQEADSSPNRLAATLGSPATELRSRHLCSRLKDLEKLDPTAEESTPYDVGRAAKSSGAVILIGAWTRRHAPLKVPAPSSPSSRATSALALHCHLRFCYGSNFLKGRKLWLYVTGQRHPPTPQKDETEDAFALRLEDWDGVNHQIITWLRNTSTPSVSMEFGGYDTAKDVWDMLASRYARSDGAREHHLMVTLYQLRQDPGERITAFHSRMRFLWDQLAASEPVIKSVSDAQLLLNRSPLPTVNQAINDLVREETRLKSHRSSQPPTTVLATPVSVDPTVTAPPKGHDKRRSNKKNSHLICAFCKHRGHTIDQCNMRARILQRSATLTASESVPSSDAAPFDPVSLTTPTHSIADLQALFNQVQVPSSSASNPALSVTPVPTLLLSYLLLPLLMAPP</sequence>
<reference evidence="2" key="1">
    <citation type="submission" date="2018-02" db="EMBL/GenBank/DDBJ databases">
        <authorList>
            <person name="Cohen D.B."/>
            <person name="Kent A.D."/>
        </authorList>
    </citation>
    <scope>NUCLEOTIDE SEQUENCE</scope>
</reference>
<dbReference type="EMBL" id="OIVN01000760">
    <property type="protein sequence ID" value="SPC85132.1"/>
    <property type="molecule type" value="Genomic_DNA"/>
</dbReference>
<protein>
    <recommendedName>
        <fullName evidence="3">Retrotransposon gag domain-containing protein</fullName>
    </recommendedName>
</protein>
<evidence type="ECO:0000256" key="1">
    <source>
        <dbReference type="SAM" id="MobiDB-lite"/>
    </source>
</evidence>
<gene>
    <name evidence="2" type="ORF">FSB_LOCUS13014</name>
</gene>
<feature type="region of interest" description="Disordered" evidence="1">
    <location>
        <begin position="318"/>
        <end position="356"/>
    </location>
</feature>
<name>A0A2N9FD70_FAGSY</name>
<evidence type="ECO:0000313" key="2">
    <source>
        <dbReference type="EMBL" id="SPC85132.1"/>
    </source>
</evidence>
<dbReference type="PANTHER" id="PTHR47481:SF31">
    <property type="entry name" value="OS01G0873500 PROTEIN"/>
    <property type="match status" value="1"/>
</dbReference>
<dbReference type="AlphaFoldDB" id="A0A2N9FD70"/>
<accession>A0A2N9FD70</accession>
<dbReference type="PANTHER" id="PTHR47481">
    <property type="match status" value="1"/>
</dbReference>
<dbReference type="Pfam" id="PF14223">
    <property type="entry name" value="Retrotran_gag_2"/>
    <property type="match status" value="1"/>
</dbReference>